<dbReference type="InterPro" id="IPR032465">
    <property type="entry name" value="ACMSD"/>
</dbReference>
<keyword evidence="4" id="KW-0378">Hydrolase</keyword>
<evidence type="ECO:0000256" key="1">
    <source>
        <dbReference type="ARBA" id="ARBA00023239"/>
    </source>
</evidence>
<keyword evidence="2" id="KW-0732">Signal</keyword>
<sequence>MKKSILLNFRWYAAAIFIGFSTVSKAQEMSFEEYNPPSTLKVPEHPVQRAKYPFVDIHSHQGGINEQKIDQLVSEMDELNMGVLVNLSGRGFGRGDSNSQQEYIKSMIQEFNTYAPGRFMVFTNLNFAGFGDENWTRIAVKELEEDVQAGASGLKIYKSLGLNVKDINGNRVPVDHPDLDPVWAKAGELGIPVIIHSADPAQFWQEMDANNERWLELKTHPNRKRGDDNPAPFEQIIAEQHHVFEKHPETTFINAHMGWMANDLDAASAHLDKFPNVNFGIGAVIAEFGRQPKRAHEFFEKYQDRVLFGKDAYNKEEYYTYFRVLETDDEYFPYYKKYHAFWAMYGLGLSDEVLKKLYYKNALRIVPGMDKSVFPD</sequence>
<dbReference type="Proteomes" id="UP000185221">
    <property type="component" value="Unassembled WGS sequence"/>
</dbReference>
<dbReference type="OrthoDB" id="644687at2"/>
<evidence type="ECO:0000313" key="5">
    <source>
        <dbReference type="Proteomes" id="UP000185221"/>
    </source>
</evidence>
<dbReference type="InterPro" id="IPR006680">
    <property type="entry name" value="Amidohydro-rel"/>
</dbReference>
<evidence type="ECO:0000313" key="4">
    <source>
        <dbReference type="EMBL" id="SIO05862.1"/>
    </source>
</evidence>
<feature type="chain" id="PRO_5013020580" evidence="2">
    <location>
        <begin position="27"/>
        <end position="376"/>
    </location>
</feature>
<dbReference type="GO" id="GO:0016831">
    <property type="term" value="F:carboxy-lyase activity"/>
    <property type="evidence" value="ECO:0007669"/>
    <property type="project" value="InterPro"/>
</dbReference>
<dbReference type="EMBL" id="FSRC01000002">
    <property type="protein sequence ID" value="SIO05862.1"/>
    <property type="molecule type" value="Genomic_DNA"/>
</dbReference>
<accession>A0A1N6GEN1</accession>
<dbReference type="STRING" id="226505.SAMN05444394_3178"/>
<organism evidence="4 5">
    <name type="scientific">Algoriphagus halophilus</name>
    <dbReference type="NCBI Taxonomy" id="226505"/>
    <lineage>
        <taxon>Bacteria</taxon>
        <taxon>Pseudomonadati</taxon>
        <taxon>Bacteroidota</taxon>
        <taxon>Cytophagia</taxon>
        <taxon>Cytophagales</taxon>
        <taxon>Cyclobacteriaceae</taxon>
        <taxon>Algoriphagus</taxon>
    </lineage>
</organism>
<dbReference type="RefSeq" id="WP_074225932.1">
    <property type="nucleotide sequence ID" value="NZ_FSRC01000002.1"/>
</dbReference>
<reference evidence="5" key="1">
    <citation type="submission" date="2016-11" db="EMBL/GenBank/DDBJ databases">
        <authorList>
            <person name="Varghese N."/>
            <person name="Submissions S."/>
        </authorList>
    </citation>
    <scope>NUCLEOTIDE SEQUENCE [LARGE SCALE GENOMIC DNA]</scope>
    <source>
        <strain evidence="5">DSM 15292</strain>
    </source>
</reference>
<dbReference type="AlphaFoldDB" id="A0A1N6GEN1"/>
<keyword evidence="1" id="KW-0456">Lyase</keyword>
<keyword evidence="5" id="KW-1185">Reference proteome</keyword>
<dbReference type="GO" id="GO:0016787">
    <property type="term" value="F:hydrolase activity"/>
    <property type="evidence" value="ECO:0007669"/>
    <property type="project" value="UniProtKB-KW"/>
</dbReference>
<dbReference type="GO" id="GO:0005737">
    <property type="term" value="C:cytoplasm"/>
    <property type="evidence" value="ECO:0007669"/>
    <property type="project" value="TreeGrafter"/>
</dbReference>
<gene>
    <name evidence="4" type="ORF">SAMN05444394_3178</name>
</gene>
<feature type="signal peptide" evidence="2">
    <location>
        <begin position="1"/>
        <end position="26"/>
    </location>
</feature>
<name>A0A1N6GEN1_9BACT</name>
<evidence type="ECO:0000256" key="2">
    <source>
        <dbReference type="SAM" id="SignalP"/>
    </source>
</evidence>
<dbReference type="PANTHER" id="PTHR21240">
    <property type="entry name" value="2-AMINO-3-CARBOXYLMUCONATE-6-SEMIALDEHYDE DECARBOXYLASE"/>
    <property type="match status" value="1"/>
</dbReference>
<dbReference type="PANTHER" id="PTHR21240:SF28">
    <property type="entry name" value="ISO-OROTATE DECARBOXYLASE (EUROFUNG)"/>
    <property type="match status" value="1"/>
</dbReference>
<dbReference type="Gene3D" id="3.20.20.140">
    <property type="entry name" value="Metal-dependent hydrolases"/>
    <property type="match status" value="1"/>
</dbReference>
<evidence type="ECO:0000259" key="3">
    <source>
        <dbReference type="Pfam" id="PF04909"/>
    </source>
</evidence>
<feature type="domain" description="Amidohydrolase-related" evidence="3">
    <location>
        <begin position="138"/>
        <end position="366"/>
    </location>
</feature>
<protein>
    <submittedName>
        <fullName evidence="4">Predicted metal-dependent hydrolase, TIM-barrel fold</fullName>
    </submittedName>
</protein>
<proteinExistence type="predicted"/>
<dbReference type="GO" id="GO:0019748">
    <property type="term" value="P:secondary metabolic process"/>
    <property type="evidence" value="ECO:0007669"/>
    <property type="project" value="TreeGrafter"/>
</dbReference>
<dbReference type="SUPFAM" id="SSF51556">
    <property type="entry name" value="Metallo-dependent hydrolases"/>
    <property type="match status" value="1"/>
</dbReference>
<dbReference type="Pfam" id="PF04909">
    <property type="entry name" value="Amidohydro_2"/>
    <property type="match status" value="1"/>
</dbReference>
<dbReference type="InterPro" id="IPR032466">
    <property type="entry name" value="Metal_Hydrolase"/>
</dbReference>